<evidence type="ECO:0000313" key="4">
    <source>
        <dbReference type="Proteomes" id="UP000298061"/>
    </source>
</evidence>
<dbReference type="InterPro" id="IPR042201">
    <property type="entry name" value="FH2_Formin_sf"/>
</dbReference>
<feature type="domain" description="FH2" evidence="2">
    <location>
        <begin position="1"/>
        <end position="316"/>
    </location>
</feature>
<evidence type="ECO:0000259" key="2">
    <source>
        <dbReference type="PROSITE" id="PS51444"/>
    </source>
</evidence>
<proteinExistence type="predicted"/>
<sequence length="386" mass="42599">MLSTIKLQVSEIATALLEVNDNALSVDALKAIGRQLPTTEEITRLKEFGDVSKLAKADQYFCQIMAIPRLSERLECMIHRRRLELDIEEIRPELDIVRSASREMRTSERFKRVLQAVLAVGNALNGSSFRGGARGFRLDALLKMRETKTVKGGPDCPTLLHYLARILLRTDVSLATFIEDIPHLEAAARVSVQTLAASVTSLINGLSKVNTEVKYARENRSTPAHDRFVNVMTPFATQSSRSIEAIKSMQMTLDADLRSLLAYYGEDPDSPEAPKPEDFFALILSFSSSLQKAALEVHDYEAKVPPPSPTITIDKSEAEEPSEPTVKGAHDAKARPPSARSSQGRAAGLSVGRGDLDQAIRSMRTGKRRARPNRPLSKIFFDGARS</sequence>
<evidence type="ECO:0000256" key="1">
    <source>
        <dbReference type="SAM" id="MobiDB-lite"/>
    </source>
</evidence>
<dbReference type="SMART" id="SM00498">
    <property type="entry name" value="FH2"/>
    <property type="match status" value="1"/>
</dbReference>
<dbReference type="AlphaFoldDB" id="A0A4Y9ZTB3"/>
<dbReference type="PANTHER" id="PTHR45725">
    <property type="entry name" value="FORMIN HOMOLOGY 2 FAMILY MEMBER"/>
    <property type="match status" value="1"/>
</dbReference>
<dbReference type="PANTHER" id="PTHR45725:SF1">
    <property type="entry name" value="DISHEVELLED ASSOCIATED ACTIVATOR OF MORPHOGENESIS, ISOFORM D"/>
    <property type="match status" value="1"/>
</dbReference>
<comment type="caution">
    <text evidence="3">The sequence shown here is derived from an EMBL/GenBank/DDBJ whole genome shotgun (WGS) entry which is preliminary data.</text>
</comment>
<reference evidence="3 4" key="1">
    <citation type="submission" date="2019-02" db="EMBL/GenBank/DDBJ databases">
        <title>Genome sequencing of the rare red list fungi Hericium alpestre (H. flagellum).</title>
        <authorList>
            <person name="Buettner E."/>
            <person name="Kellner H."/>
        </authorList>
    </citation>
    <scope>NUCLEOTIDE SEQUENCE [LARGE SCALE GENOMIC DNA]</scope>
    <source>
        <strain evidence="3 4">DSM 108284</strain>
    </source>
</reference>
<dbReference type="Gene3D" id="1.20.58.2220">
    <property type="entry name" value="Formin, FH2 domain"/>
    <property type="match status" value="1"/>
</dbReference>
<dbReference type="EMBL" id="SFCI01001012">
    <property type="protein sequence ID" value="TFY77061.1"/>
    <property type="molecule type" value="Genomic_DNA"/>
</dbReference>
<dbReference type="STRING" id="135208.A0A4Y9ZTB3"/>
<name>A0A4Y9ZTB3_9AGAM</name>
<feature type="region of interest" description="Disordered" evidence="1">
    <location>
        <begin position="305"/>
        <end position="386"/>
    </location>
</feature>
<keyword evidence="4" id="KW-1185">Reference proteome</keyword>
<dbReference type="Pfam" id="PF02181">
    <property type="entry name" value="FH2"/>
    <property type="match status" value="1"/>
</dbReference>
<accession>A0A4Y9ZTB3</accession>
<protein>
    <recommendedName>
        <fullName evidence="2">FH2 domain-containing protein</fullName>
    </recommendedName>
</protein>
<dbReference type="SUPFAM" id="SSF101447">
    <property type="entry name" value="Formin homology 2 domain (FH2 domain)"/>
    <property type="match status" value="1"/>
</dbReference>
<dbReference type="PROSITE" id="PS51444">
    <property type="entry name" value="FH2"/>
    <property type="match status" value="1"/>
</dbReference>
<organism evidence="3 4">
    <name type="scientific">Hericium alpestre</name>
    <dbReference type="NCBI Taxonomy" id="135208"/>
    <lineage>
        <taxon>Eukaryota</taxon>
        <taxon>Fungi</taxon>
        <taxon>Dikarya</taxon>
        <taxon>Basidiomycota</taxon>
        <taxon>Agaricomycotina</taxon>
        <taxon>Agaricomycetes</taxon>
        <taxon>Russulales</taxon>
        <taxon>Hericiaceae</taxon>
        <taxon>Hericium</taxon>
    </lineage>
</organism>
<dbReference type="Proteomes" id="UP000298061">
    <property type="component" value="Unassembled WGS sequence"/>
</dbReference>
<evidence type="ECO:0000313" key="3">
    <source>
        <dbReference type="EMBL" id="TFY77061.1"/>
    </source>
</evidence>
<gene>
    <name evidence="3" type="ORF">EWM64_g6950</name>
</gene>
<dbReference type="OrthoDB" id="1668162at2759"/>
<dbReference type="InterPro" id="IPR015425">
    <property type="entry name" value="FH2_Formin"/>
</dbReference>
<dbReference type="InterPro" id="IPR051425">
    <property type="entry name" value="Formin_Homology"/>
</dbReference>